<dbReference type="Pfam" id="PF12911">
    <property type="entry name" value="OppC_N"/>
    <property type="match status" value="1"/>
</dbReference>
<evidence type="ECO:0000313" key="3">
    <source>
        <dbReference type="EMBL" id="KAK90594.1"/>
    </source>
</evidence>
<evidence type="ECO:0000259" key="2">
    <source>
        <dbReference type="Pfam" id="PF12911"/>
    </source>
</evidence>
<comment type="caution">
    <text evidence="3">The sequence shown here is derived from an EMBL/GenBank/DDBJ whole genome shotgun (WGS) entry which is preliminary data.</text>
</comment>
<protein>
    <recommendedName>
        <fullName evidence="2">Oligopeptide transport permease C-like N-terminal domain-containing protein</fullName>
    </recommendedName>
</protein>
<dbReference type="PATRIC" id="fig|1331206.3.peg.2084"/>
<sequence length="49" mass="5323">MTQTLAPALKRESPWRRNAAEFFASRTAVFGLVVTVLLFLAAALVTCSP</sequence>
<dbReference type="Proteomes" id="UP000026682">
    <property type="component" value="Unassembled WGS sequence"/>
</dbReference>
<dbReference type="GO" id="GO:0005886">
    <property type="term" value="C:plasma membrane"/>
    <property type="evidence" value="ECO:0007669"/>
    <property type="project" value="UniProtKB-SubCell"/>
</dbReference>
<gene>
    <name evidence="3" type="ORF">L497_1579</name>
</gene>
<dbReference type="AlphaFoldDB" id="A0A158M585"/>
<keyword evidence="1" id="KW-1133">Transmembrane helix</keyword>
<organism evidence="3 4">
    <name type="scientific">Bordetella holmesii CDC-H585-BH</name>
    <dbReference type="NCBI Taxonomy" id="1331206"/>
    <lineage>
        <taxon>Bacteria</taxon>
        <taxon>Pseudomonadati</taxon>
        <taxon>Pseudomonadota</taxon>
        <taxon>Betaproteobacteria</taxon>
        <taxon>Burkholderiales</taxon>
        <taxon>Alcaligenaceae</taxon>
        <taxon>Bordetella</taxon>
    </lineage>
</organism>
<keyword evidence="1" id="KW-0812">Transmembrane</keyword>
<reference evidence="3 4" key="1">
    <citation type="submission" date="2014-03" db="EMBL/GenBank/DDBJ databases">
        <title>Genome sequence of Bordetella holmseii.</title>
        <authorList>
            <person name="Harvill E."/>
            <person name="Goodfield L.L."/>
            <person name="Ivanov Y."/>
            <person name="Meyer J.A."/>
            <person name="Newth C."/>
            <person name="Cassiday P."/>
            <person name="Tondella M.L."/>
            <person name="Liao P."/>
            <person name="Zimmerman J."/>
            <person name="Meert K."/>
            <person name="Wessel D."/>
            <person name="Berger J."/>
            <person name="Dean J.M."/>
            <person name="Holubkov R."/>
            <person name="Burr J."/>
            <person name="Liu T."/>
            <person name="Brinkac L.M."/>
            <person name="Sanka R."/>
            <person name="Kim M."/>
            <person name="Losada L."/>
        </authorList>
    </citation>
    <scope>NUCLEOTIDE SEQUENCE [LARGE SCALE GENOMIC DNA]</scope>
    <source>
        <strain evidence="3 4">CDC-H585-BH</strain>
    </source>
</reference>
<proteinExistence type="predicted"/>
<accession>A0A158M585</accession>
<dbReference type="EMBL" id="JFZZ01000072">
    <property type="protein sequence ID" value="KAK90594.1"/>
    <property type="molecule type" value="Genomic_DNA"/>
</dbReference>
<keyword evidence="1" id="KW-0472">Membrane</keyword>
<evidence type="ECO:0000313" key="4">
    <source>
        <dbReference type="Proteomes" id="UP000026682"/>
    </source>
</evidence>
<evidence type="ECO:0000256" key="1">
    <source>
        <dbReference type="SAM" id="Phobius"/>
    </source>
</evidence>
<name>A0A158M585_9BORD</name>
<dbReference type="InterPro" id="IPR025966">
    <property type="entry name" value="OppC_N"/>
</dbReference>
<feature type="transmembrane region" description="Helical" evidence="1">
    <location>
        <begin position="23"/>
        <end position="45"/>
    </location>
</feature>
<dbReference type="STRING" id="35814.BBB42_11185"/>
<feature type="domain" description="Oligopeptide transport permease C-like N-terminal" evidence="2">
    <location>
        <begin position="13"/>
        <end position="44"/>
    </location>
</feature>